<sequence length="646" mass="71475">MNSNPGKDAKQAFRSERGLFKACPARAPPLQPIDPAHSGSPVGSPALAPPRGVNHVARLRFAMAASVDGFPGGRAGRALALASLAALAGLWLGGPAGALPTPGPGWQRTNPDPPVSRIRSLLLDAASGQLRLVDGLHPSAVAWANLTNAIRETGWAHLDLGTNGSYNDSLQAYAAGVVEASVSEELIYMHWMNTVVNYCGPFEYEVGYCEKLKSFLETNLEWMQREMELSQDSPYWHQVRLTLLQLKGLEDSYEGRLAFPTGRFTIKPLGFLLLQIAGDLEDLEPALNKTSTKLSLGSGSCSALIKLLPGARDLLVAHNTWNSYQNMLRIIKKYWLQFREGPREEYPLIAGNTVVFSSYPGTIFSGDDFYILGSGLVTLETTIGNKNSALWKYVQPQGCVLEWIRNIVANRLAVDGATWAEVFKRFNSGTYNNQWMIVDYKAFIPDGPSPGNRVLTILEQIPGMVVVADKTAELYKMTYWASYNIPFFETVFNASGLQALVAEYGDWFSYTKNPRAQIFRRDQSSVKDMDSMVRLMRYNDFLHDPLSLCEACTPKPNAENAISARSDLNPANGSYPFQALRQRAHGGIDVKVTSFSLAKHMSMLAASGPTWDQLPPFQWSRSPFHNMLHMGQPDLWTFSPIQVPWD</sequence>
<dbReference type="EC" id="3.1.1.-" evidence="12"/>
<dbReference type="GO" id="GO:0004620">
    <property type="term" value="F:phospholipase activity"/>
    <property type="evidence" value="ECO:0007669"/>
    <property type="project" value="InterPro"/>
</dbReference>
<evidence type="ECO:0000256" key="5">
    <source>
        <dbReference type="ARBA" id="ARBA00022963"/>
    </source>
</evidence>
<evidence type="ECO:0000256" key="3">
    <source>
        <dbReference type="ARBA" id="ARBA00022729"/>
    </source>
</evidence>
<evidence type="ECO:0000256" key="7">
    <source>
        <dbReference type="ARBA" id="ARBA00023157"/>
    </source>
</evidence>
<keyword evidence="8" id="KW-0325">Glycoprotein</keyword>
<keyword evidence="7" id="KW-1015">Disulfide bond</keyword>
<evidence type="ECO:0000256" key="4">
    <source>
        <dbReference type="ARBA" id="ARBA00022801"/>
    </source>
</evidence>
<comment type="function">
    <text evidence="10">Exhibits weak phospholipase activity, acting on various phospholipids, including phosphatidylcholine, phosphatidylinositol, phosphatidylethanolamine and lysophospholipids. However, in view of the small size of the putative binding pocket, it has been proposed that it may act rather as an amidase or a peptidase.</text>
</comment>
<dbReference type="InterPro" id="IPR043040">
    <property type="entry name" value="PLipase_B-like_dom1"/>
</dbReference>
<dbReference type="FunFam" id="3.60.60.20:FF:000001">
    <property type="entry name" value="Phospholipase B-like"/>
    <property type="match status" value="1"/>
</dbReference>
<organism evidence="14 15">
    <name type="scientific">Microtus ochrogaster</name>
    <name type="common">Prairie vole</name>
    <dbReference type="NCBI Taxonomy" id="79684"/>
    <lineage>
        <taxon>Eukaryota</taxon>
        <taxon>Metazoa</taxon>
        <taxon>Chordata</taxon>
        <taxon>Craniata</taxon>
        <taxon>Vertebrata</taxon>
        <taxon>Euteleostomi</taxon>
        <taxon>Mammalia</taxon>
        <taxon>Eutheria</taxon>
        <taxon>Euarchontoglires</taxon>
        <taxon>Glires</taxon>
        <taxon>Rodentia</taxon>
        <taxon>Myomorpha</taxon>
        <taxon>Muroidea</taxon>
        <taxon>Cricetidae</taxon>
        <taxon>Arvicolinae</taxon>
        <taxon>Microtus</taxon>
    </lineage>
</organism>
<gene>
    <name evidence="14" type="ORF">LTLLF_190330</name>
</gene>
<keyword evidence="4 12" id="KW-0378">Hydrolase</keyword>
<dbReference type="GO" id="GO:0005576">
    <property type="term" value="C:extracellular region"/>
    <property type="evidence" value="ECO:0007669"/>
    <property type="project" value="TreeGrafter"/>
</dbReference>
<evidence type="ECO:0000256" key="6">
    <source>
        <dbReference type="ARBA" id="ARBA00023098"/>
    </source>
</evidence>
<dbReference type="Gene3D" id="1.10.439.20">
    <property type="entry name" value="Phospholipase B-like, domain 2"/>
    <property type="match status" value="1"/>
</dbReference>
<dbReference type="PANTHER" id="PTHR12370:SF3">
    <property type="entry name" value="PHOSPHOLIPASE B-LIKE 2-RELATED"/>
    <property type="match status" value="1"/>
</dbReference>
<accession>A0A8J6G405</accession>
<evidence type="ECO:0000256" key="12">
    <source>
        <dbReference type="RuleBase" id="RU364138"/>
    </source>
</evidence>
<dbReference type="Gene3D" id="3.60.60.20">
    <property type="match status" value="1"/>
</dbReference>
<feature type="region of interest" description="Disordered" evidence="13">
    <location>
        <begin position="25"/>
        <end position="49"/>
    </location>
</feature>
<dbReference type="EMBL" id="JAATJU010025686">
    <property type="protein sequence ID" value="KAH0502923.1"/>
    <property type="molecule type" value="Genomic_DNA"/>
</dbReference>
<name>A0A8J6G405_MICOH</name>
<protein>
    <recommendedName>
        <fullName evidence="12">Phospholipase B-like</fullName>
        <ecNumber evidence="12">3.1.1.-</ecNumber>
    </recommendedName>
</protein>
<dbReference type="AlphaFoldDB" id="A0A8J6G405"/>
<dbReference type="InterPro" id="IPR043041">
    <property type="entry name" value="PLipase_B-like_dom2"/>
</dbReference>
<keyword evidence="6 12" id="KW-0443">Lipid metabolism</keyword>
<comment type="similarity">
    <text evidence="2 12">Belongs to the phospholipase B-like family.</text>
</comment>
<dbReference type="GO" id="GO:0009395">
    <property type="term" value="P:phospholipid catabolic process"/>
    <property type="evidence" value="ECO:0007669"/>
    <property type="project" value="TreeGrafter"/>
</dbReference>
<evidence type="ECO:0000256" key="11">
    <source>
        <dbReference type="ARBA" id="ARBA00065243"/>
    </source>
</evidence>
<evidence type="ECO:0000256" key="1">
    <source>
        <dbReference type="ARBA" id="ARBA00004371"/>
    </source>
</evidence>
<proteinExistence type="inferred from homology"/>
<evidence type="ECO:0000313" key="15">
    <source>
        <dbReference type="Proteomes" id="UP000710432"/>
    </source>
</evidence>
<evidence type="ECO:0000256" key="9">
    <source>
        <dbReference type="ARBA" id="ARBA00023228"/>
    </source>
</evidence>
<reference evidence="14" key="1">
    <citation type="submission" date="2020-03" db="EMBL/GenBank/DDBJ databases">
        <title>Studies in the Genomics of Life Span.</title>
        <authorList>
            <person name="Glass D."/>
        </authorList>
    </citation>
    <scope>NUCLEOTIDE SEQUENCE</scope>
    <source>
        <strain evidence="14">LTLLF</strain>
        <tissue evidence="14">Muscle</tissue>
    </source>
</reference>
<keyword evidence="5 12" id="KW-0442">Lipid degradation</keyword>
<dbReference type="PANTHER" id="PTHR12370">
    <property type="entry name" value="PHOSPHOLIPASE B-RELATED"/>
    <property type="match status" value="1"/>
</dbReference>
<evidence type="ECO:0000313" key="14">
    <source>
        <dbReference type="EMBL" id="KAH0502923.1"/>
    </source>
</evidence>
<dbReference type="Proteomes" id="UP000710432">
    <property type="component" value="Unassembled WGS sequence"/>
</dbReference>
<evidence type="ECO:0000256" key="2">
    <source>
        <dbReference type="ARBA" id="ARBA00007835"/>
    </source>
</evidence>
<comment type="caution">
    <text evidence="14">The sequence shown here is derived from an EMBL/GenBank/DDBJ whole genome shotgun (WGS) entry which is preliminary data.</text>
</comment>
<comment type="subunit">
    <text evidence="11">May form a homodimer, each monomer is composed of a chain A and a chain B.</text>
</comment>
<comment type="subcellular location">
    <subcellularLocation>
        <location evidence="1">Lysosome</location>
    </subcellularLocation>
</comment>
<evidence type="ECO:0000256" key="10">
    <source>
        <dbReference type="ARBA" id="ARBA00059045"/>
    </source>
</evidence>
<dbReference type="InterPro" id="IPR007000">
    <property type="entry name" value="PLipase_B-like"/>
</dbReference>
<dbReference type="Pfam" id="PF04916">
    <property type="entry name" value="Phospholip_B"/>
    <property type="match status" value="1"/>
</dbReference>
<evidence type="ECO:0000256" key="13">
    <source>
        <dbReference type="SAM" id="MobiDB-lite"/>
    </source>
</evidence>
<dbReference type="Gene3D" id="2.10.70.60">
    <property type="entry name" value="Phospholipase B-like, domain 1"/>
    <property type="match status" value="1"/>
</dbReference>
<evidence type="ECO:0000256" key="8">
    <source>
        <dbReference type="ARBA" id="ARBA00023180"/>
    </source>
</evidence>
<comment type="function">
    <text evidence="12">Putative phospholipase.</text>
</comment>
<keyword evidence="9" id="KW-0458">Lysosome</keyword>
<keyword evidence="3" id="KW-0732">Signal</keyword>
<dbReference type="InterPro" id="IPR043042">
    <property type="entry name" value="PLipase_B-like_dom3"/>
</dbReference>
<dbReference type="GO" id="GO:0005764">
    <property type="term" value="C:lysosome"/>
    <property type="evidence" value="ECO:0007669"/>
    <property type="project" value="UniProtKB-SubCell"/>
</dbReference>